<gene>
    <name evidence="2" type="ORF">H8L47_00385</name>
</gene>
<evidence type="ECO:0000313" key="3">
    <source>
        <dbReference type="Proteomes" id="UP000646911"/>
    </source>
</evidence>
<evidence type="ECO:0008006" key="4">
    <source>
        <dbReference type="Google" id="ProtNLM"/>
    </source>
</evidence>
<dbReference type="Pfam" id="PF14023">
    <property type="entry name" value="Bestrophin-like"/>
    <property type="match status" value="1"/>
</dbReference>
<feature type="transmembrane region" description="Helical" evidence="1">
    <location>
        <begin position="196"/>
        <end position="215"/>
    </location>
</feature>
<dbReference type="Proteomes" id="UP000646911">
    <property type="component" value="Unassembled WGS sequence"/>
</dbReference>
<accession>A0ABR6Z2T7</accession>
<comment type="caution">
    <text evidence="2">The sequence shown here is derived from an EMBL/GenBank/DDBJ whole genome shotgun (WGS) entry which is preliminary data.</text>
</comment>
<reference evidence="2 3" key="1">
    <citation type="submission" date="2020-08" db="EMBL/GenBank/DDBJ databases">
        <title>Novel species isolated from subtropical streams in China.</title>
        <authorList>
            <person name="Lu H."/>
        </authorList>
    </citation>
    <scope>NUCLEOTIDE SEQUENCE [LARGE SCALE GENOMIC DNA]</scope>
    <source>
        <strain evidence="2 3">NL8W</strain>
    </source>
</reference>
<keyword evidence="3" id="KW-1185">Reference proteome</keyword>
<evidence type="ECO:0000313" key="2">
    <source>
        <dbReference type="EMBL" id="MBC3906012.1"/>
    </source>
</evidence>
<dbReference type="EMBL" id="JACOFX010000001">
    <property type="protein sequence ID" value="MBC3906012.1"/>
    <property type="molecule type" value="Genomic_DNA"/>
</dbReference>
<protein>
    <recommendedName>
        <fullName evidence="4">Chemotaxis methyl-accepting receptor HlyB-like 4HB MCP domain-containing protein</fullName>
    </recommendedName>
</protein>
<feature type="transmembrane region" description="Helical" evidence="1">
    <location>
        <begin position="30"/>
        <end position="50"/>
    </location>
</feature>
<name>A0ABR6Z2T7_9BURK</name>
<evidence type="ECO:0000256" key="1">
    <source>
        <dbReference type="SAM" id="Phobius"/>
    </source>
</evidence>
<organism evidence="2 3">
    <name type="scientific">Undibacterium umbellatum</name>
    <dbReference type="NCBI Taxonomy" id="2762300"/>
    <lineage>
        <taxon>Bacteria</taxon>
        <taxon>Pseudomonadati</taxon>
        <taxon>Pseudomonadota</taxon>
        <taxon>Betaproteobacteria</taxon>
        <taxon>Burkholderiales</taxon>
        <taxon>Oxalobacteraceae</taxon>
        <taxon>Undibacterium</taxon>
    </lineage>
</organism>
<sequence length="244" mass="26747">MLIANELAYRNGLRKQALANDAAKSQINTLQASMLGLLALLLSFAFSLALQRFDERNQSVVSEANAIGTTYLRTQLLPVSIREQAQIMLKLYIDLRVEEGQVSLADVEKRDALIKKSSQISDQLWALAMKSVELDKSAVTTGMFVQSLNDTIDAFGKRDAGLQRHVPETVVLLLLITIIITAATIGYASGLTGQRAAFATLALQILISMAVFLTIDLDRPRRGFIQVSQTSMLSLQQAIHATNK</sequence>
<dbReference type="InterPro" id="IPR025333">
    <property type="entry name" value="DUF4239"/>
</dbReference>
<keyword evidence="1" id="KW-0812">Transmembrane</keyword>
<keyword evidence="1" id="KW-1133">Transmembrane helix</keyword>
<proteinExistence type="predicted"/>
<keyword evidence="1" id="KW-0472">Membrane</keyword>
<feature type="transmembrane region" description="Helical" evidence="1">
    <location>
        <begin position="170"/>
        <end position="190"/>
    </location>
</feature>